<dbReference type="EC" id="2.7.11.1" evidence="3"/>
<dbReference type="OrthoDB" id="4062651at2759"/>
<dbReference type="Gene3D" id="1.10.510.10">
    <property type="entry name" value="Transferase(Phosphotransferase) domain 1"/>
    <property type="match status" value="1"/>
</dbReference>
<evidence type="ECO:0000256" key="2">
    <source>
        <dbReference type="ARBA" id="ARBA00011534"/>
    </source>
</evidence>
<keyword evidence="12" id="KW-0418">Kinase</keyword>
<keyword evidence="12" id="KW-0808">Transferase</keyword>
<proteinExistence type="predicted"/>
<gene>
    <name evidence="12" type="ORF">X797_007747</name>
</gene>
<evidence type="ECO:0000313" key="12">
    <source>
        <dbReference type="EMBL" id="EXU99029.1"/>
    </source>
</evidence>
<sequence length="438" mass="50152">MIEPRYRLWVGSGNLVPGAFGPFTWFITDFDQRRHFSVTYAPKVPVENREETEDICIEELKKHLDNLGNGVYGFRFSEPDGPITTSTDLKDDATIYVNDPALSSLGLSFPVKTIYLGSLTELDRLAPLVDKVSYHNTHGATTTAAFKYWFMANGMSRIWYELNDWCRLPRDHPHIVPFDSVVLNDVTGRIVGFTSRFVPGGTLHENNATTRPFRLCWFRQLLSVVDDLNYKYGVMHQDIAARNLLINEDDNLQIFDFNYAISIAEYYTPEHDDVKGVVFTLYEIITLDEHFRDVPHKDQDAEALLQMEWSKHPDVKLDSDIQAFRDVLNDWVSRRKQRRFEPRHTWLSWPHLSEWPLAPRALYGPDGEVTGKEMRPTAALSRRELVRMGEPFWNWERPASYRLAEALSRGDSNGSLPDGAETNESGIGCGSVDTCAVP</sequence>
<dbReference type="Proteomes" id="UP000030151">
    <property type="component" value="Unassembled WGS sequence"/>
</dbReference>
<dbReference type="PROSITE" id="PS00109">
    <property type="entry name" value="PROTEIN_KINASE_TYR"/>
    <property type="match status" value="1"/>
</dbReference>
<accession>A0A0A1USK6</accession>
<dbReference type="InterPro" id="IPR008266">
    <property type="entry name" value="Tyr_kinase_AS"/>
</dbReference>
<dbReference type="GO" id="GO:0004674">
    <property type="term" value="F:protein serine/threonine kinase activity"/>
    <property type="evidence" value="ECO:0007669"/>
    <property type="project" value="UniProtKB-EC"/>
</dbReference>
<evidence type="ECO:0000256" key="7">
    <source>
        <dbReference type="ARBA" id="ARBA00033194"/>
    </source>
</evidence>
<feature type="domain" description="Protein kinase" evidence="11">
    <location>
        <begin position="61"/>
        <end position="438"/>
    </location>
</feature>
<protein>
    <recommendedName>
        <fullName evidence="5">EKC/KEOPS complex subunit BUD32</fullName>
        <ecNumber evidence="3">2.7.11.1</ecNumber>
    </recommendedName>
    <alternativeName>
        <fullName evidence="6 7">Atypical Serine/threonine protein kinase BUD32</fullName>
    </alternativeName>
    <alternativeName>
        <fullName evidence="4">EKC/KEOPS complex subunit bud32</fullName>
    </alternativeName>
</protein>
<evidence type="ECO:0000256" key="10">
    <source>
        <dbReference type="SAM" id="MobiDB-lite"/>
    </source>
</evidence>
<dbReference type="Pfam" id="PF07714">
    <property type="entry name" value="PK_Tyr_Ser-Thr"/>
    <property type="match status" value="1"/>
</dbReference>
<evidence type="ECO:0000256" key="9">
    <source>
        <dbReference type="ARBA" id="ARBA00048679"/>
    </source>
</evidence>
<evidence type="ECO:0000256" key="1">
    <source>
        <dbReference type="ARBA" id="ARBA00003747"/>
    </source>
</evidence>
<dbReference type="InterPro" id="IPR001245">
    <property type="entry name" value="Ser-Thr/Tyr_kinase_cat_dom"/>
</dbReference>
<evidence type="ECO:0000256" key="6">
    <source>
        <dbReference type="ARBA" id="ARBA00030980"/>
    </source>
</evidence>
<dbReference type="InterPro" id="IPR011009">
    <property type="entry name" value="Kinase-like_dom_sf"/>
</dbReference>
<evidence type="ECO:0000256" key="5">
    <source>
        <dbReference type="ARBA" id="ARBA00019973"/>
    </source>
</evidence>
<evidence type="ECO:0000259" key="11">
    <source>
        <dbReference type="PROSITE" id="PS50011"/>
    </source>
</evidence>
<dbReference type="SUPFAM" id="SSF56112">
    <property type="entry name" value="Protein kinase-like (PK-like)"/>
    <property type="match status" value="1"/>
</dbReference>
<dbReference type="PROSITE" id="PS50011">
    <property type="entry name" value="PROTEIN_KINASE_DOM"/>
    <property type="match status" value="1"/>
</dbReference>
<dbReference type="AlphaFoldDB" id="A0A0A1USK6"/>
<dbReference type="GO" id="GO:0005524">
    <property type="term" value="F:ATP binding"/>
    <property type="evidence" value="ECO:0007669"/>
    <property type="project" value="InterPro"/>
</dbReference>
<dbReference type="HOGENOM" id="CLU_037663_0_0_1"/>
<comment type="caution">
    <text evidence="12">The sequence shown here is derived from an EMBL/GenBank/DDBJ whole genome shotgun (WGS) entry which is preliminary data.</text>
</comment>
<name>A0A0A1USK6_9HYPO</name>
<evidence type="ECO:0000313" key="13">
    <source>
        <dbReference type="Proteomes" id="UP000030151"/>
    </source>
</evidence>
<evidence type="ECO:0000256" key="3">
    <source>
        <dbReference type="ARBA" id="ARBA00012513"/>
    </source>
</evidence>
<evidence type="ECO:0000256" key="4">
    <source>
        <dbReference type="ARBA" id="ARBA00013948"/>
    </source>
</evidence>
<feature type="region of interest" description="Disordered" evidence="10">
    <location>
        <begin position="410"/>
        <end position="438"/>
    </location>
</feature>
<comment type="subunit">
    <text evidence="2">Component of the EKC/KEOPS complex composed of at least BUD32, CGI121, GON7, KAE1 and PCC1; the whole complex dimerizes.</text>
</comment>
<organism evidence="12 13">
    <name type="scientific">Metarhizium robertsii</name>
    <dbReference type="NCBI Taxonomy" id="568076"/>
    <lineage>
        <taxon>Eukaryota</taxon>
        <taxon>Fungi</taxon>
        <taxon>Dikarya</taxon>
        <taxon>Ascomycota</taxon>
        <taxon>Pezizomycotina</taxon>
        <taxon>Sordariomycetes</taxon>
        <taxon>Hypocreomycetidae</taxon>
        <taxon>Hypocreales</taxon>
        <taxon>Clavicipitaceae</taxon>
        <taxon>Metarhizium</taxon>
    </lineage>
</organism>
<comment type="function">
    <text evidence="1">Component of the EKC/KEOPS complex that is required for the formation of a threonylcarbamoyl group on adenosine at position 37 (t(6)A37) in tRNAs that read codons beginning with adenine. The complex is probably involved in the transfer of the threonylcarbamoyl moiety of threonylcarbamoyl-AMP (TC-AMP) to the N6 group of A37. BUD32 has ATPase activity in the context of the EKC/KEOPS complex and likely plays a supporting role to the catalytic subunit KAE1. The EKC/KEOPS complex also promotes both telomere uncapping and telomere elongation. The complex is required for efficient recruitment of transcriptional coactivators.</text>
</comment>
<dbReference type="EMBL" id="JELW01000021">
    <property type="protein sequence ID" value="EXU99029.1"/>
    <property type="molecule type" value="Genomic_DNA"/>
</dbReference>
<evidence type="ECO:0000256" key="8">
    <source>
        <dbReference type="ARBA" id="ARBA00047899"/>
    </source>
</evidence>
<reference evidence="12 13" key="1">
    <citation type="submission" date="2014-02" db="EMBL/GenBank/DDBJ databases">
        <title>The genome sequence of the entomopathogenic fungus Metarhizium robertsii ARSEF 2575.</title>
        <authorList>
            <person name="Giuliano Garisto Donzelli B."/>
            <person name="Roe B.A."/>
            <person name="Macmil S.L."/>
            <person name="Krasnoff S.B."/>
            <person name="Gibson D.M."/>
        </authorList>
    </citation>
    <scope>NUCLEOTIDE SEQUENCE [LARGE SCALE GENOMIC DNA]</scope>
    <source>
        <strain evidence="12 13">ARSEF 2575</strain>
    </source>
</reference>
<comment type="catalytic activity">
    <reaction evidence="8">
        <text>L-threonyl-[protein] + ATP = O-phospho-L-threonyl-[protein] + ADP + H(+)</text>
        <dbReference type="Rhea" id="RHEA:46608"/>
        <dbReference type="Rhea" id="RHEA-COMP:11060"/>
        <dbReference type="Rhea" id="RHEA-COMP:11605"/>
        <dbReference type="ChEBI" id="CHEBI:15378"/>
        <dbReference type="ChEBI" id="CHEBI:30013"/>
        <dbReference type="ChEBI" id="CHEBI:30616"/>
        <dbReference type="ChEBI" id="CHEBI:61977"/>
        <dbReference type="ChEBI" id="CHEBI:456216"/>
        <dbReference type="EC" id="2.7.11.1"/>
    </reaction>
</comment>
<dbReference type="InterPro" id="IPR000719">
    <property type="entry name" value="Prot_kinase_dom"/>
</dbReference>
<dbReference type="eggNOG" id="ENOG502SNEG">
    <property type="taxonomic scope" value="Eukaryota"/>
</dbReference>
<comment type="catalytic activity">
    <reaction evidence="9">
        <text>L-seryl-[protein] + ATP = O-phospho-L-seryl-[protein] + ADP + H(+)</text>
        <dbReference type="Rhea" id="RHEA:17989"/>
        <dbReference type="Rhea" id="RHEA-COMP:9863"/>
        <dbReference type="Rhea" id="RHEA-COMP:11604"/>
        <dbReference type="ChEBI" id="CHEBI:15378"/>
        <dbReference type="ChEBI" id="CHEBI:29999"/>
        <dbReference type="ChEBI" id="CHEBI:30616"/>
        <dbReference type="ChEBI" id="CHEBI:83421"/>
        <dbReference type="ChEBI" id="CHEBI:456216"/>
        <dbReference type="EC" id="2.7.11.1"/>
    </reaction>
</comment>